<evidence type="ECO:0000313" key="6">
    <source>
        <dbReference type="Proteomes" id="UP000231990"/>
    </source>
</evidence>
<feature type="compositionally biased region" description="Basic residues" evidence="1">
    <location>
        <begin position="1"/>
        <end position="10"/>
    </location>
</feature>
<feature type="transmembrane region" description="Helical" evidence="2">
    <location>
        <begin position="119"/>
        <end position="136"/>
    </location>
</feature>
<accession>A0A2M9ZS31</accession>
<feature type="compositionally biased region" description="Basic and acidic residues" evidence="1">
    <location>
        <begin position="18"/>
        <end position="32"/>
    </location>
</feature>
<dbReference type="Proteomes" id="UP000231962">
    <property type="component" value="Unassembled WGS sequence"/>
</dbReference>
<dbReference type="Proteomes" id="UP000231990">
    <property type="component" value="Unassembled WGS sequence"/>
</dbReference>
<keyword evidence="5" id="KW-1185">Reference proteome</keyword>
<evidence type="ECO:0000256" key="1">
    <source>
        <dbReference type="SAM" id="MobiDB-lite"/>
    </source>
</evidence>
<keyword evidence="2" id="KW-0472">Membrane</keyword>
<gene>
    <name evidence="3" type="ORF">CH360_01695</name>
    <name evidence="4" type="ORF">CH373_01695</name>
</gene>
<name>A0A2M9ZS31_9LEPT</name>
<evidence type="ECO:0000313" key="3">
    <source>
        <dbReference type="EMBL" id="PJZ71248.1"/>
    </source>
</evidence>
<evidence type="ECO:0000313" key="4">
    <source>
        <dbReference type="EMBL" id="PJZ74781.1"/>
    </source>
</evidence>
<sequence>MANRDRKKNLLQKAAGEAVKKTLGESEAEKGKVSGQAKSFEQVPEDSSRLKESGSKEGTLDQEKEDSVSENEIRSGERSGSYREKHLPKKDGLFRINNYMRIDEYTQARTEEPNANKKWLRIVGGVLFVLLIWWIWPSGHEIYMDVEKMTPERISKMSSEKEYHFAIGQDFFIYYKRGGWFSPKRIKVLIYKVDSNREEISVQEKEFKKSKDKFQTYYDDSFFEEEGNYEVEVKDEDDEVLITKKFTID</sequence>
<protein>
    <submittedName>
        <fullName evidence="4">Uncharacterized protein</fullName>
    </submittedName>
</protein>
<dbReference type="OrthoDB" id="341986at2"/>
<evidence type="ECO:0000256" key="2">
    <source>
        <dbReference type="SAM" id="Phobius"/>
    </source>
</evidence>
<proteinExistence type="predicted"/>
<reference evidence="5 6" key="1">
    <citation type="submission" date="2017-07" db="EMBL/GenBank/DDBJ databases">
        <title>Leptospira spp. isolated from tropical soils.</title>
        <authorList>
            <person name="Thibeaux R."/>
            <person name="Iraola G."/>
            <person name="Ferres I."/>
            <person name="Bierque E."/>
            <person name="Girault D."/>
            <person name="Soupe-Gilbert M.-E."/>
            <person name="Picardeau M."/>
            <person name="Goarant C."/>
        </authorList>
    </citation>
    <scope>NUCLEOTIDE SEQUENCE [LARGE SCALE GENOMIC DNA]</scope>
    <source>
        <strain evidence="4 6">FH1-B-B1</strain>
        <strain evidence="3 5">FH1-B-C1</strain>
    </source>
</reference>
<dbReference type="RefSeq" id="WP_100712190.1">
    <property type="nucleotide sequence ID" value="NZ_NPDY01000001.1"/>
</dbReference>
<dbReference type="AlphaFoldDB" id="A0A2M9ZS31"/>
<comment type="caution">
    <text evidence="4">The sequence shown here is derived from an EMBL/GenBank/DDBJ whole genome shotgun (WGS) entry which is preliminary data.</text>
</comment>
<feature type="region of interest" description="Disordered" evidence="1">
    <location>
        <begin position="1"/>
        <end position="84"/>
    </location>
</feature>
<keyword evidence="2" id="KW-0812">Transmembrane</keyword>
<keyword evidence="2" id="KW-1133">Transmembrane helix</keyword>
<evidence type="ECO:0000313" key="5">
    <source>
        <dbReference type="Proteomes" id="UP000231962"/>
    </source>
</evidence>
<dbReference type="EMBL" id="NPDZ01000001">
    <property type="protein sequence ID" value="PJZ74781.1"/>
    <property type="molecule type" value="Genomic_DNA"/>
</dbReference>
<dbReference type="EMBL" id="NPDY01000001">
    <property type="protein sequence ID" value="PJZ71248.1"/>
    <property type="molecule type" value="Genomic_DNA"/>
</dbReference>
<feature type="compositionally biased region" description="Basic and acidic residues" evidence="1">
    <location>
        <begin position="46"/>
        <end position="84"/>
    </location>
</feature>
<organism evidence="4 6">
    <name type="scientific">Leptospira perolatii</name>
    <dbReference type="NCBI Taxonomy" id="2023191"/>
    <lineage>
        <taxon>Bacteria</taxon>
        <taxon>Pseudomonadati</taxon>
        <taxon>Spirochaetota</taxon>
        <taxon>Spirochaetia</taxon>
        <taxon>Leptospirales</taxon>
        <taxon>Leptospiraceae</taxon>
        <taxon>Leptospira</taxon>
    </lineage>
</organism>